<sequence length="37" mass="4142">MYLSWVPLTIIGQSLGSDPEYFAKALSGARICREVLR</sequence>
<reference evidence="1 2" key="1">
    <citation type="journal article" date="2009" name="J. Bacteriol.">
        <title>Genome sequence of Azotobacter vinelandii, an obligate aerobe specialized to support diverse anaerobic metabolic processes.</title>
        <authorList>
            <person name="Setubal J.C."/>
            <person name="dos Santos P."/>
            <person name="Goldman B.S."/>
            <person name="Ertesvag H."/>
            <person name="Espin G."/>
            <person name="Rubio L.M."/>
            <person name="Valla S."/>
            <person name="Almeida N.F."/>
            <person name="Balasubramanian D."/>
            <person name="Cromes L."/>
            <person name="Curatti L."/>
            <person name="Du Z."/>
            <person name="Godsy E."/>
            <person name="Goodner B."/>
            <person name="Hellner-Burris K."/>
            <person name="Hernandez J.A."/>
            <person name="Houmiel K."/>
            <person name="Imperial J."/>
            <person name="Kennedy C."/>
            <person name="Larson T.J."/>
            <person name="Latreille P."/>
            <person name="Ligon L.S."/>
            <person name="Lu J."/>
            <person name="Maerk M."/>
            <person name="Miller N.M."/>
            <person name="Norton S."/>
            <person name="O'Carroll I.P."/>
            <person name="Paulsen I."/>
            <person name="Raulfs E.C."/>
            <person name="Roemer R."/>
            <person name="Rosser J."/>
            <person name="Segura D."/>
            <person name="Slater S."/>
            <person name="Stricklin S.L."/>
            <person name="Studholme D.J."/>
            <person name="Sun J."/>
            <person name="Viana C.J."/>
            <person name="Wallin E."/>
            <person name="Wang B."/>
            <person name="Wheeler C."/>
            <person name="Zhu H."/>
            <person name="Dean D.R."/>
            <person name="Dixon R."/>
            <person name="Wood D."/>
        </authorList>
    </citation>
    <scope>NUCLEOTIDE SEQUENCE [LARGE SCALE GENOMIC DNA]</scope>
    <source>
        <strain evidence="2">DJ / ATCC BAA-1303</strain>
    </source>
</reference>
<dbReference type="STRING" id="322710.Avin_43220"/>
<protein>
    <submittedName>
        <fullName evidence="1">Uncharacterized protein</fullName>
    </submittedName>
</protein>
<dbReference type="Proteomes" id="UP000002424">
    <property type="component" value="Chromosome"/>
</dbReference>
<dbReference type="HOGENOM" id="CLU_3339418_0_0_6"/>
<proteinExistence type="predicted"/>
<dbReference type="EMBL" id="CP001157">
    <property type="protein sequence ID" value="ACO80443.1"/>
    <property type="molecule type" value="Genomic_DNA"/>
</dbReference>
<evidence type="ECO:0000313" key="2">
    <source>
        <dbReference type="Proteomes" id="UP000002424"/>
    </source>
</evidence>
<name>C1DFP7_AZOVD</name>
<keyword evidence="2" id="KW-1185">Reference proteome</keyword>
<dbReference type="EnsemblBacteria" id="ACO80443">
    <property type="protein sequence ID" value="ACO80443"/>
    <property type="gene ID" value="Avin_43220"/>
</dbReference>
<dbReference type="KEGG" id="avn:Avin_43220"/>
<organism evidence="1 2">
    <name type="scientific">Azotobacter vinelandii (strain DJ / ATCC BAA-1303)</name>
    <dbReference type="NCBI Taxonomy" id="322710"/>
    <lineage>
        <taxon>Bacteria</taxon>
        <taxon>Pseudomonadati</taxon>
        <taxon>Pseudomonadota</taxon>
        <taxon>Gammaproteobacteria</taxon>
        <taxon>Pseudomonadales</taxon>
        <taxon>Pseudomonadaceae</taxon>
        <taxon>Azotobacter</taxon>
    </lineage>
</organism>
<gene>
    <name evidence="1" type="ordered locus">Avin_43220</name>
</gene>
<accession>C1DFP7</accession>
<evidence type="ECO:0000313" key="1">
    <source>
        <dbReference type="EMBL" id="ACO80443.1"/>
    </source>
</evidence>
<dbReference type="AlphaFoldDB" id="C1DFP7"/>